<reference evidence="3 4" key="1">
    <citation type="submission" date="2019-07" db="EMBL/GenBank/DDBJ databases">
        <title>Whole genome shotgun sequence of Novosphingobium sediminis NBRC 106119.</title>
        <authorList>
            <person name="Hosoyama A."/>
            <person name="Uohara A."/>
            <person name="Ohji S."/>
            <person name="Ichikawa N."/>
        </authorList>
    </citation>
    <scope>NUCLEOTIDE SEQUENCE [LARGE SCALE GENOMIC DNA]</scope>
    <source>
        <strain evidence="3 4">NBRC 106119</strain>
    </source>
</reference>
<organism evidence="3 4">
    <name type="scientific">Novosphingobium sediminis</name>
    <dbReference type="NCBI Taxonomy" id="707214"/>
    <lineage>
        <taxon>Bacteria</taxon>
        <taxon>Pseudomonadati</taxon>
        <taxon>Pseudomonadota</taxon>
        <taxon>Alphaproteobacteria</taxon>
        <taxon>Sphingomonadales</taxon>
        <taxon>Sphingomonadaceae</taxon>
        <taxon>Novosphingobium</taxon>
    </lineage>
</organism>
<keyword evidence="1" id="KW-0175">Coiled coil</keyword>
<feature type="coiled-coil region" evidence="1">
    <location>
        <begin position="314"/>
        <end position="363"/>
    </location>
</feature>
<evidence type="ECO:0000256" key="1">
    <source>
        <dbReference type="SAM" id="Coils"/>
    </source>
</evidence>
<dbReference type="RefSeq" id="WP_147160069.1">
    <property type="nucleotide sequence ID" value="NZ_BJYR01000017.1"/>
</dbReference>
<protein>
    <recommendedName>
        <fullName evidence="5">ATPase</fullName>
    </recommendedName>
</protein>
<evidence type="ECO:0008006" key="5">
    <source>
        <dbReference type="Google" id="ProtNLM"/>
    </source>
</evidence>
<accession>A0A512AM35</accession>
<feature type="transmembrane region" description="Helical" evidence="2">
    <location>
        <begin position="84"/>
        <end position="103"/>
    </location>
</feature>
<proteinExistence type="predicted"/>
<name>A0A512AM35_9SPHN</name>
<gene>
    <name evidence="3" type="ORF">NSE01_25630</name>
</gene>
<keyword evidence="2" id="KW-0812">Transmembrane</keyword>
<comment type="caution">
    <text evidence="3">The sequence shown here is derived from an EMBL/GenBank/DDBJ whole genome shotgun (WGS) entry which is preliminary data.</text>
</comment>
<evidence type="ECO:0000313" key="4">
    <source>
        <dbReference type="Proteomes" id="UP000321464"/>
    </source>
</evidence>
<evidence type="ECO:0000313" key="3">
    <source>
        <dbReference type="EMBL" id="GEO00731.1"/>
    </source>
</evidence>
<feature type="coiled-coil region" evidence="1">
    <location>
        <begin position="655"/>
        <end position="700"/>
    </location>
</feature>
<evidence type="ECO:0000256" key="2">
    <source>
        <dbReference type="SAM" id="Phobius"/>
    </source>
</evidence>
<keyword evidence="4" id="KW-1185">Reference proteome</keyword>
<feature type="coiled-coil region" evidence="1">
    <location>
        <begin position="746"/>
        <end position="773"/>
    </location>
</feature>
<feature type="transmembrane region" description="Helical" evidence="2">
    <location>
        <begin position="115"/>
        <end position="139"/>
    </location>
</feature>
<dbReference type="OrthoDB" id="9777715at2"/>
<keyword evidence="2" id="KW-1133">Transmembrane helix</keyword>
<keyword evidence="2" id="KW-0472">Membrane</keyword>
<dbReference type="Proteomes" id="UP000321464">
    <property type="component" value="Unassembled WGS sequence"/>
</dbReference>
<sequence>MAGGRKIIAIEGGADDEAAQAAAVRLGKRLAGEALVEDADAGAALTTAGDDMADGGWPIAPTPEDSMAVWDDDADDTPKLEREWLGLAVAGALIAAWTAAFVIGNLATFQQAQPLGVWTGLLSAWSTPVLVVLVALLLARRSSRREAARFGDAAQLLRIESQQLERRLSAVNTELSLARDFLAAQGRDLDSLGRIAVERISGNAAQLQALIAGNSAQVEQIATVSDHALENMEKLRGQLPVIANSAKDVTNNIANAGRTAHTQLEDLVAGFLRLNEFGQASERQVEVVRERVDSALTAFEESAARITEHSEARLAALEEGAEAHRERLDTEEIAALAAIRARAETLSEELARQREAIIRSEEDTLAALGARFAAMRAESGAFSRSLSGAEDTALRQFAERSETQLAALRHAVEAIGNDHEQLIAASRDRLAAFEANAADLTRRLAEDATLLDEQLAARRANLEVASAEQRAALTQSLADLDTAIRERREAMAAAGAEAAEALARKLADLDTAVEAQRQRQLEETRALGQQCDAIAAQVAAFSATLKTSGEAGDASAAMIDRALTTLTQHLVDMREALTGTDGQIGTLTESAVRLLELIQAGGEHAGTVLPAALGNAEAGLGVFENRVNQMRSVLGEAGDTGRALAQDVDSTRSGLKAAMSEAARMQKALAAQAAEQEARLGELRALLAAAREDSDALSRDIDGQLAGAITRVLQGRGAELVARLEEAIDSAAATSRETAIQMRDQLAKVDELAGNLENRVARARERAEEQVDNDFARRTALITESLNSAAIDIAKVLSADVSETAWASYLRGDRGIFTRRAVSLLESSEARAVQQHYEADSEFRSHVNRYIHDFEAMLRQLLSTRDGHALGVTLLSSDMGKLYVALAQGIERLRT</sequence>
<dbReference type="EMBL" id="BJYR01000017">
    <property type="protein sequence ID" value="GEO00731.1"/>
    <property type="molecule type" value="Genomic_DNA"/>
</dbReference>
<dbReference type="AlphaFoldDB" id="A0A512AM35"/>